<gene>
    <name evidence="7" type="ORF">UFOPK3268_00978</name>
</gene>
<dbReference type="InterPro" id="IPR001998">
    <property type="entry name" value="Xylose_isomerase"/>
</dbReference>
<evidence type="ECO:0000256" key="3">
    <source>
        <dbReference type="ARBA" id="ARBA00022723"/>
    </source>
</evidence>
<dbReference type="GO" id="GO:0008903">
    <property type="term" value="F:hydroxypyruvate isomerase activity"/>
    <property type="evidence" value="ECO:0007669"/>
    <property type="project" value="TreeGrafter"/>
</dbReference>
<proteinExistence type="predicted"/>
<dbReference type="GO" id="GO:0046872">
    <property type="term" value="F:metal ion binding"/>
    <property type="evidence" value="ECO:0007669"/>
    <property type="project" value="UniProtKB-KW"/>
</dbReference>
<dbReference type="GO" id="GO:0005975">
    <property type="term" value="P:carbohydrate metabolic process"/>
    <property type="evidence" value="ECO:0007669"/>
    <property type="project" value="InterPro"/>
</dbReference>
<dbReference type="PANTHER" id="PTHR43489:SF6">
    <property type="entry name" value="HYDROXYPYRUVATE ISOMERASE-RELATED"/>
    <property type="match status" value="1"/>
</dbReference>
<evidence type="ECO:0000256" key="1">
    <source>
        <dbReference type="ARBA" id="ARBA00004496"/>
    </source>
</evidence>
<organism evidence="7">
    <name type="scientific">freshwater metagenome</name>
    <dbReference type="NCBI Taxonomy" id="449393"/>
    <lineage>
        <taxon>unclassified sequences</taxon>
        <taxon>metagenomes</taxon>
        <taxon>ecological metagenomes</taxon>
    </lineage>
</organism>
<dbReference type="EMBL" id="CAFBIZ010000118">
    <property type="protein sequence ID" value="CAB4850308.1"/>
    <property type="molecule type" value="Genomic_DNA"/>
</dbReference>
<dbReference type="InterPro" id="IPR036237">
    <property type="entry name" value="Xyl_isomerase-like_sf"/>
</dbReference>
<dbReference type="SUPFAM" id="SSF51658">
    <property type="entry name" value="Xylose isomerase-like"/>
    <property type="match status" value="1"/>
</dbReference>
<dbReference type="Gene3D" id="3.20.20.150">
    <property type="entry name" value="Divalent-metal-dependent TIM barrel enzymes"/>
    <property type="match status" value="1"/>
</dbReference>
<evidence type="ECO:0000256" key="2">
    <source>
        <dbReference type="ARBA" id="ARBA00022490"/>
    </source>
</evidence>
<dbReference type="AlphaFoldDB" id="A0A6J7C0T4"/>
<dbReference type="Pfam" id="PF01261">
    <property type="entry name" value="AP_endonuc_2"/>
    <property type="match status" value="1"/>
</dbReference>
<dbReference type="PRINTS" id="PR00688">
    <property type="entry name" value="XYLOSISMRASE"/>
</dbReference>
<comment type="subcellular location">
    <subcellularLocation>
        <location evidence="1">Cytoplasm</location>
    </subcellularLocation>
</comment>
<dbReference type="InterPro" id="IPR013022">
    <property type="entry name" value="Xyl_isomerase-like_TIM-brl"/>
</dbReference>
<keyword evidence="3" id="KW-0479">Metal-binding</keyword>
<evidence type="ECO:0000256" key="4">
    <source>
        <dbReference type="ARBA" id="ARBA00023235"/>
    </source>
</evidence>
<feature type="domain" description="Xylose isomerase-like TIM barrel" evidence="6">
    <location>
        <begin position="2"/>
        <end position="171"/>
    </location>
</feature>
<evidence type="ECO:0000256" key="5">
    <source>
        <dbReference type="ARBA" id="ARBA00023277"/>
    </source>
</evidence>
<dbReference type="PANTHER" id="PTHR43489">
    <property type="entry name" value="ISOMERASE"/>
    <property type="match status" value="1"/>
</dbReference>
<accession>A0A6J7C0T4</accession>
<dbReference type="GO" id="GO:0046487">
    <property type="term" value="P:glyoxylate metabolic process"/>
    <property type="evidence" value="ECO:0007669"/>
    <property type="project" value="TreeGrafter"/>
</dbReference>
<dbReference type="InterPro" id="IPR050417">
    <property type="entry name" value="Sugar_Epim/Isomerase"/>
</dbReference>
<dbReference type="PROSITE" id="PS51415">
    <property type="entry name" value="XYLOSE_ISOMERASE"/>
    <property type="match status" value="1"/>
</dbReference>
<keyword evidence="5" id="KW-0119">Carbohydrate metabolism</keyword>
<keyword evidence="4" id="KW-0413">Isomerase</keyword>
<sequence>MLRNIDLAADLGASTYVFWGGREGADIDAAKNVGASLDRYKEALDLLCQYVIDNGYDIRFAIEPKPNEPRGDMFLPTIGHALAFINELAHPDMVGLNPEVGHEQMAGLNFVHGIGQALWHNKLFHIDLNGQHGPKFDQDLVFGHGDLLSAFFLVDLLESSGYDGPRHFDFKPSRTEDIDGVWASAAANMRTYLVLRQKARAFRSDPRVQAALVASRVDGTVAPTLGPGETCAELVADVDATFDVDAAAARGYHYSQLDQLAVEHVLGTA</sequence>
<evidence type="ECO:0000313" key="7">
    <source>
        <dbReference type="EMBL" id="CAB4850308.1"/>
    </source>
</evidence>
<name>A0A6J7C0T4_9ZZZZ</name>
<evidence type="ECO:0000259" key="6">
    <source>
        <dbReference type="Pfam" id="PF01261"/>
    </source>
</evidence>
<protein>
    <submittedName>
        <fullName evidence="7">Unannotated protein</fullName>
    </submittedName>
</protein>
<keyword evidence="2" id="KW-0963">Cytoplasm</keyword>
<reference evidence="7" key="1">
    <citation type="submission" date="2020-05" db="EMBL/GenBank/DDBJ databases">
        <authorList>
            <person name="Chiriac C."/>
            <person name="Salcher M."/>
            <person name="Ghai R."/>
            <person name="Kavagutti S V."/>
        </authorList>
    </citation>
    <scope>NUCLEOTIDE SEQUENCE</scope>
</reference>
<dbReference type="GO" id="GO:0009045">
    <property type="term" value="F:xylose isomerase activity"/>
    <property type="evidence" value="ECO:0007669"/>
    <property type="project" value="InterPro"/>
</dbReference>